<feature type="region of interest" description="Disordered" evidence="3">
    <location>
        <begin position="631"/>
        <end position="697"/>
    </location>
</feature>
<name>A0AAV3NI65_LITER</name>
<dbReference type="EMBL" id="BAABME010000027">
    <property type="protein sequence ID" value="GAA0138643.1"/>
    <property type="molecule type" value="Genomic_DNA"/>
</dbReference>
<evidence type="ECO:0000313" key="5">
    <source>
        <dbReference type="EMBL" id="GAA0138643.1"/>
    </source>
</evidence>
<organism evidence="5 6">
    <name type="scientific">Lithospermum erythrorhizon</name>
    <name type="common">Purple gromwell</name>
    <name type="synonym">Lithospermum officinale var. erythrorhizon</name>
    <dbReference type="NCBI Taxonomy" id="34254"/>
    <lineage>
        <taxon>Eukaryota</taxon>
        <taxon>Viridiplantae</taxon>
        <taxon>Streptophyta</taxon>
        <taxon>Embryophyta</taxon>
        <taxon>Tracheophyta</taxon>
        <taxon>Spermatophyta</taxon>
        <taxon>Magnoliopsida</taxon>
        <taxon>eudicotyledons</taxon>
        <taxon>Gunneridae</taxon>
        <taxon>Pentapetalae</taxon>
        <taxon>asterids</taxon>
        <taxon>lamiids</taxon>
        <taxon>Boraginales</taxon>
        <taxon>Boraginaceae</taxon>
        <taxon>Boraginoideae</taxon>
        <taxon>Lithospermeae</taxon>
        <taxon>Lithospermum</taxon>
    </lineage>
</organism>
<feature type="compositionally biased region" description="Polar residues" evidence="3">
    <location>
        <begin position="484"/>
        <end position="503"/>
    </location>
</feature>
<evidence type="ECO:0000259" key="4">
    <source>
        <dbReference type="PROSITE" id="PS50014"/>
    </source>
</evidence>
<feature type="region of interest" description="Disordered" evidence="3">
    <location>
        <begin position="588"/>
        <end position="608"/>
    </location>
</feature>
<feature type="region of interest" description="Disordered" evidence="3">
    <location>
        <begin position="561"/>
        <end position="580"/>
    </location>
</feature>
<evidence type="ECO:0000256" key="1">
    <source>
        <dbReference type="ARBA" id="ARBA00023117"/>
    </source>
</evidence>
<dbReference type="PANTHER" id="PTHR22881:SF11">
    <property type="entry name" value="BROMODOMAIN-CONTAINING PROTEIN DDB_G0270170-LIKE ISOFORM X1"/>
    <property type="match status" value="1"/>
</dbReference>
<dbReference type="InterPro" id="IPR018359">
    <property type="entry name" value="Bromodomain_CS"/>
</dbReference>
<feature type="region of interest" description="Disordered" evidence="3">
    <location>
        <begin position="255"/>
        <end position="289"/>
    </location>
</feature>
<feature type="compositionally biased region" description="Basic residues" evidence="3">
    <location>
        <begin position="268"/>
        <end position="283"/>
    </location>
</feature>
<comment type="caution">
    <text evidence="5">The sequence shown here is derived from an EMBL/GenBank/DDBJ whole genome shotgun (WGS) entry which is preliminary data.</text>
</comment>
<dbReference type="Pfam" id="PF00439">
    <property type="entry name" value="Bromodomain"/>
    <property type="match status" value="1"/>
</dbReference>
<dbReference type="PROSITE" id="PS50014">
    <property type="entry name" value="BROMODOMAIN_2"/>
    <property type="match status" value="1"/>
</dbReference>
<feature type="region of interest" description="Disordered" evidence="3">
    <location>
        <begin position="1"/>
        <end position="114"/>
    </location>
</feature>
<keyword evidence="6" id="KW-1185">Reference proteome</keyword>
<feature type="compositionally biased region" description="Polar residues" evidence="3">
    <location>
        <begin position="571"/>
        <end position="580"/>
    </location>
</feature>
<dbReference type="InterPro" id="IPR051831">
    <property type="entry name" value="Bromodomain_contain_prot"/>
</dbReference>
<feature type="compositionally biased region" description="Low complexity" evidence="3">
    <location>
        <begin position="669"/>
        <end position="688"/>
    </location>
</feature>
<dbReference type="InterPro" id="IPR036427">
    <property type="entry name" value="Bromodomain-like_sf"/>
</dbReference>
<dbReference type="Gene3D" id="1.20.920.10">
    <property type="entry name" value="Bromodomain-like"/>
    <property type="match status" value="1"/>
</dbReference>
<dbReference type="SUPFAM" id="SSF47370">
    <property type="entry name" value="Bromodomain"/>
    <property type="match status" value="1"/>
</dbReference>
<dbReference type="AlphaFoldDB" id="A0AAV3NI65"/>
<evidence type="ECO:0000256" key="3">
    <source>
        <dbReference type="SAM" id="MobiDB-lite"/>
    </source>
</evidence>
<feature type="compositionally biased region" description="Basic residues" evidence="3">
    <location>
        <begin position="12"/>
        <end position="21"/>
    </location>
</feature>
<proteinExistence type="predicted"/>
<protein>
    <submittedName>
        <fullName evidence="5">Chromatin/chromatin-binding, or -regulatory protein</fullName>
    </submittedName>
</protein>
<dbReference type="InterPro" id="IPR001487">
    <property type="entry name" value="Bromodomain"/>
</dbReference>
<dbReference type="PANTHER" id="PTHR22881">
    <property type="entry name" value="BROMODOMAIN CONTAINING PROTEIN"/>
    <property type="match status" value="1"/>
</dbReference>
<accession>A0AAV3NI65</accession>
<dbReference type="Proteomes" id="UP001454036">
    <property type="component" value="Unassembled WGS sequence"/>
</dbReference>
<evidence type="ECO:0000256" key="2">
    <source>
        <dbReference type="PROSITE-ProRule" id="PRU00035"/>
    </source>
</evidence>
<feature type="region of interest" description="Disordered" evidence="3">
    <location>
        <begin position="466"/>
        <end position="503"/>
    </location>
</feature>
<reference evidence="5 6" key="1">
    <citation type="submission" date="2024-01" db="EMBL/GenBank/DDBJ databases">
        <title>The complete chloroplast genome sequence of Lithospermum erythrorhizon: insights into the phylogenetic relationship among Boraginaceae species and the maternal lineages of purple gromwells.</title>
        <authorList>
            <person name="Okada T."/>
            <person name="Watanabe K."/>
        </authorList>
    </citation>
    <scope>NUCLEOTIDE SEQUENCE [LARGE SCALE GENOMIC DNA]</scope>
</reference>
<evidence type="ECO:0000313" key="6">
    <source>
        <dbReference type="Proteomes" id="UP001454036"/>
    </source>
</evidence>
<dbReference type="PROSITE" id="PS00633">
    <property type="entry name" value="BROMODOMAIN_1"/>
    <property type="match status" value="1"/>
</dbReference>
<keyword evidence="1 2" id="KW-0103">Bromodomain</keyword>
<gene>
    <name evidence="5" type="ORF">LIER_00348</name>
</gene>
<feature type="domain" description="Bromo" evidence="4">
    <location>
        <begin position="168"/>
        <end position="238"/>
    </location>
</feature>
<feature type="compositionally biased region" description="Low complexity" evidence="3">
    <location>
        <begin position="32"/>
        <end position="48"/>
    </location>
</feature>
<sequence length="697" mass="76351">MKEKMSKASEMKRKKKNKAHLHQFQNNPNILTNSKTTPSSSPNCTLPPKSSPPPSPPPPDSDDEDERKQKKVKLVVRLPTSNLNQLNKIPKIEDSDSGSGCEDSEDDVDLGGSPKKRKINDEVYRSGDIKEEKVWKAIDVLHGSQLETGPMTPLPDKKLLLFILDRLQKKDTHGVFSEPVDPNELPDYHEIVEQPMDFGTLRKKLDGRAYKNLEELEADILLICSNAMQYNAPDTVYYRQARSIQEIARRDFANLRHEGDDGEPQPKVVRRGRPPGKTQKKHIEKSPVDRIGAEISSDVTLASGEEKGAGPNSSYCLRKTSSLYKFRSSDGFSTPNRSSIGENGSEWSIDWNNEFPASILRADMKHGNKNITVDITKRDSYREYQPLGSDNDLLRLLNIDVDMKRLIPVGLNFAQHAYPRSLAKFAAILGQAAWKVASRKLESVLPAGVKFGPGWVGETEALPSFSGVKQKSPGQLAADRHSSGPVTTPGENPALHQSKSSEQMVEAVRLLNSQNELPVQSGGAPWGVQGCPPQALQKSMFHPSRNGFSGVYGQSLSQLGMSSPAVAPGQSGPQEGLSSYQVPGVVHRNDASSSSVHPVSSSSVHHTSSYDNLGFEESKFSHSSNMVIKGKSLDSSTKQEVNPGRSDYEYLPAELKPRLPIPPDLNVRVPGPSSPSSSLVGSSPQQQPDLALQLVTS</sequence>
<feature type="compositionally biased region" description="Pro residues" evidence="3">
    <location>
        <begin position="49"/>
        <end position="59"/>
    </location>
</feature>
<feature type="compositionally biased region" description="Low complexity" evidence="3">
    <location>
        <begin position="592"/>
        <end position="608"/>
    </location>
</feature>
<dbReference type="PRINTS" id="PR00503">
    <property type="entry name" value="BROMODOMAIN"/>
</dbReference>
<dbReference type="SMART" id="SM00297">
    <property type="entry name" value="BROMO"/>
    <property type="match status" value="1"/>
</dbReference>
<feature type="compositionally biased region" description="Basic and acidic residues" evidence="3">
    <location>
        <begin position="1"/>
        <end position="11"/>
    </location>
</feature>